<proteinExistence type="predicted"/>
<gene>
    <name evidence="1" type="ORF">XENOCAPTIV_024132</name>
</gene>
<evidence type="ECO:0000313" key="1">
    <source>
        <dbReference type="EMBL" id="MEQ2205058.1"/>
    </source>
</evidence>
<organism evidence="1 2">
    <name type="scientific">Xenoophorus captivus</name>
    <dbReference type="NCBI Taxonomy" id="1517983"/>
    <lineage>
        <taxon>Eukaryota</taxon>
        <taxon>Metazoa</taxon>
        <taxon>Chordata</taxon>
        <taxon>Craniata</taxon>
        <taxon>Vertebrata</taxon>
        <taxon>Euteleostomi</taxon>
        <taxon>Actinopterygii</taxon>
        <taxon>Neopterygii</taxon>
        <taxon>Teleostei</taxon>
        <taxon>Neoteleostei</taxon>
        <taxon>Acanthomorphata</taxon>
        <taxon>Ovalentaria</taxon>
        <taxon>Atherinomorphae</taxon>
        <taxon>Cyprinodontiformes</taxon>
        <taxon>Goodeidae</taxon>
        <taxon>Xenoophorus</taxon>
    </lineage>
</organism>
<keyword evidence="2" id="KW-1185">Reference proteome</keyword>
<name>A0ABV0RBP7_9TELE</name>
<comment type="caution">
    <text evidence="1">The sequence shown here is derived from an EMBL/GenBank/DDBJ whole genome shotgun (WGS) entry which is preliminary data.</text>
</comment>
<dbReference type="EMBL" id="JAHRIN010039187">
    <property type="protein sequence ID" value="MEQ2205058.1"/>
    <property type="molecule type" value="Genomic_DNA"/>
</dbReference>
<sequence>MFQSILSVTEGLHRLLQKGILDPTDSLIWKQAVFDTLKGKCTDTFAMELYERNHTISEPGAKTKHKQTKMEDFVLEASAVLRTESNNSDTLKNNYFSPVWIGWLMSLRKDFVDVELLKGIQACSLKSENLLSKSHLNELAKHYSIDLKTKGVLVARNVLAHPQSCCLFTTSLIQICFPH</sequence>
<dbReference type="Proteomes" id="UP001434883">
    <property type="component" value="Unassembled WGS sequence"/>
</dbReference>
<reference evidence="1 2" key="1">
    <citation type="submission" date="2021-06" db="EMBL/GenBank/DDBJ databases">
        <authorList>
            <person name="Palmer J.M."/>
        </authorList>
    </citation>
    <scope>NUCLEOTIDE SEQUENCE [LARGE SCALE GENOMIC DNA]</scope>
    <source>
        <strain evidence="1 2">XC_2019</strain>
        <tissue evidence="1">Muscle</tissue>
    </source>
</reference>
<evidence type="ECO:0000313" key="2">
    <source>
        <dbReference type="Proteomes" id="UP001434883"/>
    </source>
</evidence>
<protein>
    <submittedName>
        <fullName evidence="1">Uncharacterized protein</fullName>
    </submittedName>
</protein>
<accession>A0ABV0RBP7</accession>